<organism evidence="1 2">
    <name type="scientific">Eumeta variegata</name>
    <name type="common">Bagworm moth</name>
    <name type="synonym">Eumeta japonica</name>
    <dbReference type="NCBI Taxonomy" id="151549"/>
    <lineage>
        <taxon>Eukaryota</taxon>
        <taxon>Metazoa</taxon>
        <taxon>Ecdysozoa</taxon>
        <taxon>Arthropoda</taxon>
        <taxon>Hexapoda</taxon>
        <taxon>Insecta</taxon>
        <taxon>Pterygota</taxon>
        <taxon>Neoptera</taxon>
        <taxon>Endopterygota</taxon>
        <taxon>Lepidoptera</taxon>
        <taxon>Glossata</taxon>
        <taxon>Ditrysia</taxon>
        <taxon>Tineoidea</taxon>
        <taxon>Psychidae</taxon>
        <taxon>Oiketicinae</taxon>
        <taxon>Eumeta</taxon>
    </lineage>
</organism>
<keyword evidence="2" id="KW-1185">Reference proteome</keyword>
<name>A0A4C1X0L5_EUMVA</name>
<protein>
    <submittedName>
        <fullName evidence="1">Uncharacterized protein</fullName>
    </submittedName>
</protein>
<dbReference type="Proteomes" id="UP000299102">
    <property type="component" value="Unassembled WGS sequence"/>
</dbReference>
<comment type="caution">
    <text evidence="1">The sequence shown here is derived from an EMBL/GenBank/DDBJ whole genome shotgun (WGS) entry which is preliminary data.</text>
</comment>
<dbReference type="AlphaFoldDB" id="A0A4C1X0L5"/>
<evidence type="ECO:0000313" key="1">
    <source>
        <dbReference type="EMBL" id="GBP55909.1"/>
    </source>
</evidence>
<dbReference type="EMBL" id="BGZK01000681">
    <property type="protein sequence ID" value="GBP55909.1"/>
    <property type="molecule type" value="Genomic_DNA"/>
</dbReference>
<accession>A0A4C1X0L5</accession>
<proteinExistence type="predicted"/>
<gene>
    <name evidence="1" type="ORF">EVAR_43701_1</name>
</gene>
<reference evidence="1 2" key="1">
    <citation type="journal article" date="2019" name="Commun. Biol.">
        <title>The bagworm genome reveals a unique fibroin gene that provides high tensile strength.</title>
        <authorList>
            <person name="Kono N."/>
            <person name="Nakamura H."/>
            <person name="Ohtoshi R."/>
            <person name="Tomita M."/>
            <person name="Numata K."/>
            <person name="Arakawa K."/>
        </authorList>
    </citation>
    <scope>NUCLEOTIDE SEQUENCE [LARGE SCALE GENOMIC DNA]</scope>
</reference>
<evidence type="ECO:0000313" key="2">
    <source>
        <dbReference type="Proteomes" id="UP000299102"/>
    </source>
</evidence>
<sequence length="143" mass="16194">MECCSKIRKELVRVAAPGAAPCSVRASARPTQWAASGAGRHLTPHDRMTWRRVAAGTYSAETNLPPELRHLLRTVAFYNPSGHIMCSGVFADTTYLSARRHERRLDYYYLSPTRRLDPPLHLKVKYSLLYIQLLRKQNSLAAV</sequence>